<keyword evidence="1" id="KW-0472">Membrane</keyword>
<keyword evidence="3" id="KW-1185">Reference proteome</keyword>
<keyword evidence="1" id="KW-0812">Transmembrane</keyword>
<sequence>MVFFQFGFLFGLLLSLCLRFGFFFLIIPWRFNSTGMAAMLRYLDSGSDGRVQQVGTLDMALGGFGLLTVPCPERRRIPLTKG</sequence>
<evidence type="ECO:0000313" key="3">
    <source>
        <dbReference type="Proteomes" id="UP000799640"/>
    </source>
</evidence>
<name>A0A6G1I708_9PEZI</name>
<proteinExistence type="predicted"/>
<evidence type="ECO:0000313" key="2">
    <source>
        <dbReference type="EMBL" id="KAF2404093.1"/>
    </source>
</evidence>
<dbReference type="EMBL" id="ML996688">
    <property type="protein sequence ID" value="KAF2404093.1"/>
    <property type="molecule type" value="Genomic_DNA"/>
</dbReference>
<gene>
    <name evidence="2" type="ORF">EJ06DRAFT_187927</name>
</gene>
<feature type="transmembrane region" description="Helical" evidence="1">
    <location>
        <begin position="6"/>
        <end position="31"/>
    </location>
</feature>
<organism evidence="2 3">
    <name type="scientific">Trichodelitschia bisporula</name>
    <dbReference type="NCBI Taxonomy" id="703511"/>
    <lineage>
        <taxon>Eukaryota</taxon>
        <taxon>Fungi</taxon>
        <taxon>Dikarya</taxon>
        <taxon>Ascomycota</taxon>
        <taxon>Pezizomycotina</taxon>
        <taxon>Dothideomycetes</taxon>
        <taxon>Dothideomycetes incertae sedis</taxon>
        <taxon>Phaeotrichales</taxon>
        <taxon>Phaeotrichaceae</taxon>
        <taxon>Trichodelitschia</taxon>
    </lineage>
</organism>
<accession>A0A6G1I708</accession>
<evidence type="ECO:0000256" key="1">
    <source>
        <dbReference type="SAM" id="Phobius"/>
    </source>
</evidence>
<reference evidence="2" key="1">
    <citation type="journal article" date="2020" name="Stud. Mycol.">
        <title>101 Dothideomycetes genomes: a test case for predicting lifestyles and emergence of pathogens.</title>
        <authorList>
            <person name="Haridas S."/>
            <person name="Albert R."/>
            <person name="Binder M."/>
            <person name="Bloem J."/>
            <person name="Labutti K."/>
            <person name="Salamov A."/>
            <person name="Andreopoulos B."/>
            <person name="Baker S."/>
            <person name="Barry K."/>
            <person name="Bills G."/>
            <person name="Bluhm B."/>
            <person name="Cannon C."/>
            <person name="Castanera R."/>
            <person name="Culley D."/>
            <person name="Daum C."/>
            <person name="Ezra D."/>
            <person name="Gonzalez J."/>
            <person name="Henrissat B."/>
            <person name="Kuo A."/>
            <person name="Liang C."/>
            <person name="Lipzen A."/>
            <person name="Lutzoni F."/>
            <person name="Magnuson J."/>
            <person name="Mondo S."/>
            <person name="Nolan M."/>
            <person name="Ohm R."/>
            <person name="Pangilinan J."/>
            <person name="Park H.-J."/>
            <person name="Ramirez L."/>
            <person name="Alfaro M."/>
            <person name="Sun H."/>
            <person name="Tritt A."/>
            <person name="Yoshinaga Y."/>
            <person name="Zwiers L.-H."/>
            <person name="Turgeon B."/>
            <person name="Goodwin S."/>
            <person name="Spatafora J."/>
            <person name="Crous P."/>
            <person name="Grigoriev I."/>
        </authorList>
    </citation>
    <scope>NUCLEOTIDE SEQUENCE</scope>
    <source>
        <strain evidence="2">CBS 262.69</strain>
    </source>
</reference>
<dbReference type="Proteomes" id="UP000799640">
    <property type="component" value="Unassembled WGS sequence"/>
</dbReference>
<protein>
    <submittedName>
        <fullName evidence="2">Uncharacterized protein</fullName>
    </submittedName>
</protein>
<keyword evidence="1" id="KW-1133">Transmembrane helix</keyword>
<dbReference type="AlphaFoldDB" id="A0A6G1I708"/>